<keyword evidence="6" id="KW-1185">Reference proteome</keyword>
<comment type="caution">
    <text evidence="5">The sequence shown here is derived from an EMBL/GenBank/DDBJ whole genome shotgun (WGS) entry which is preliminary data.</text>
</comment>
<dbReference type="Pfam" id="PF25053">
    <property type="entry name" value="DUF7791"/>
    <property type="match status" value="1"/>
</dbReference>
<dbReference type="InterPro" id="IPR056884">
    <property type="entry name" value="NPHP3-like_N"/>
</dbReference>
<dbReference type="PANTHER" id="PTHR10039:SF5">
    <property type="entry name" value="NACHT DOMAIN-CONTAINING PROTEIN"/>
    <property type="match status" value="1"/>
</dbReference>
<evidence type="ECO:0000256" key="2">
    <source>
        <dbReference type="SAM" id="MobiDB-lite"/>
    </source>
</evidence>
<feature type="domain" description="DUF7791" evidence="4">
    <location>
        <begin position="537"/>
        <end position="659"/>
    </location>
</feature>
<dbReference type="GeneID" id="92052757"/>
<evidence type="ECO:0000256" key="1">
    <source>
        <dbReference type="ARBA" id="ARBA00022737"/>
    </source>
</evidence>
<keyword evidence="1" id="KW-0677">Repeat</keyword>
<name>A0ABR1UR59_9PEZI</name>
<evidence type="ECO:0000259" key="3">
    <source>
        <dbReference type="Pfam" id="PF24883"/>
    </source>
</evidence>
<evidence type="ECO:0000259" key="4">
    <source>
        <dbReference type="Pfam" id="PF25053"/>
    </source>
</evidence>
<dbReference type="Proteomes" id="UP001433268">
    <property type="component" value="Unassembled WGS sequence"/>
</dbReference>
<reference evidence="5 6" key="1">
    <citation type="submission" date="2023-01" db="EMBL/GenBank/DDBJ databases">
        <title>Analysis of 21 Apiospora genomes using comparative genomics revels a genus with tremendous synthesis potential of carbohydrate active enzymes and secondary metabolites.</title>
        <authorList>
            <person name="Sorensen T."/>
        </authorList>
    </citation>
    <scope>NUCLEOTIDE SEQUENCE [LARGE SCALE GENOMIC DNA]</scope>
    <source>
        <strain evidence="5 6">CBS 114990</strain>
    </source>
</reference>
<organism evidence="5 6">
    <name type="scientific">Apiospora hydei</name>
    <dbReference type="NCBI Taxonomy" id="1337664"/>
    <lineage>
        <taxon>Eukaryota</taxon>
        <taxon>Fungi</taxon>
        <taxon>Dikarya</taxon>
        <taxon>Ascomycota</taxon>
        <taxon>Pezizomycotina</taxon>
        <taxon>Sordariomycetes</taxon>
        <taxon>Xylariomycetidae</taxon>
        <taxon>Amphisphaeriales</taxon>
        <taxon>Apiosporaceae</taxon>
        <taxon>Apiospora</taxon>
    </lineage>
</organism>
<feature type="compositionally biased region" description="Basic residues" evidence="2">
    <location>
        <begin position="907"/>
        <end position="918"/>
    </location>
</feature>
<dbReference type="InterPro" id="IPR056693">
    <property type="entry name" value="DUF7791"/>
</dbReference>
<evidence type="ECO:0000313" key="5">
    <source>
        <dbReference type="EMBL" id="KAK8061162.1"/>
    </source>
</evidence>
<dbReference type="Pfam" id="PF24883">
    <property type="entry name" value="NPHP3_N"/>
    <property type="match status" value="1"/>
</dbReference>
<feature type="domain" description="Nephrocystin 3-like N-terminal" evidence="3">
    <location>
        <begin position="313"/>
        <end position="427"/>
    </location>
</feature>
<dbReference type="RefSeq" id="XP_066660582.1">
    <property type="nucleotide sequence ID" value="XM_066819697.1"/>
</dbReference>
<feature type="region of interest" description="Disordered" evidence="2">
    <location>
        <begin position="898"/>
        <end position="919"/>
    </location>
</feature>
<sequence>MDPLSALGVASNILAVIDFAWTVLTEARTIHHSSSGLNGEAEFVDRLIEDVVKLDEDVPSLVGVSEELQILLAESKNITALLQKALQSLKGRGNRSKWRSFLSALKHTWGKDRVQELTNKLGSLQAQVTRHIQVATHKEVTAGVTAISHAIAQIDATNIRLDIKIREDFHELQANLLQAIEEATRSGRDIATSINGLLDQNDTHGSNRSEALTKLADIRNLEAATREISQSFDTARTRVDKEILDQLYFSAYPARHRKIEDAHANTFQWALEQQSGETRLREWLESGNVPLRQQRHVELSWKMGWKKKLIMAKFYFWIAGSALQKSQEGLLRSLLFEILRECPELMPVVRSAISALPDRDQPDALQHIQNLLILYQRIVTQEIPLKFCFFVDGLDEFQEQGRDHSDLIKILKQLELSSDVKMCVSSRPWTVFVDTFGSSPKWTLKLEDLTRDDIRRYVSDKINEHPQFNTLTRMNTEYRQVVDAVVHRAQGVFLWVYLVVRKLLEGLTYHDSVSTLYQRLQEFPLDLESFFQHLIDSIEPIYRRYMVRYFKIATISHEPLLAMVYSYLDDFDENPAFAMTIAQSDLDSEQTRLRQDQLRRRLDGRSRGLLELVSCQHGGLSEEFFAYRVDFIHRTVRDFLHQSADIQSLLQHKTGSESFLLGTCHAILAVVKTCGPDTITGDFCYLIGVVYDLFFFTFEFLAENPGSEAAVEPILEAAETSYRSKSSQTRVRYEPFLFIGLAARIEFFAYVQKKLAANPNMLQEARGRDSGTRSRPALDFALDQDHFYGHPIERFAHPIPTRTITQLLEAGADPNESCKHKTVWRRFLEPQHKPWTSDKERMLELLRVLLLHGADLNEPVSPRHSYHNGGLDGKLVTAETLVNELLTPQVANQLYQEVRQTSDQTKARRSIRNPKPKGRWYQNIFRRSHDVNRKTTGVLD</sequence>
<dbReference type="PANTHER" id="PTHR10039">
    <property type="entry name" value="AMELOGENIN"/>
    <property type="match status" value="1"/>
</dbReference>
<accession>A0ABR1UR59</accession>
<dbReference type="EMBL" id="JAQQWN010000011">
    <property type="protein sequence ID" value="KAK8061162.1"/>
    <property type="molecule type" value="Genomic_DNA"/>
</dbReference>
<evidence type="ECO:0000313" key="6">
    <source>
        <dbReference type="Proteomes" id="UP001433268"/>
    </source>
</evidence>
<evidence type="ECO:0008006" key="7">
    <source>
        <dbReference type="Google" id="ProtNLM"/>
    </source>
</evidence>
<gene>
    <name evidence="5" type="ORF">PG997_015383</name>
</gene>
<protein>
    <recommendedName>
        <fullName evidence="7">NACHT domain-containing protein</fullName>
    </recommendedName>
</protein>
<proteinExistence type="predicted"/>